<evidence type="ECO:0000313" key="1">
    <source>
        <dbReference type="EMBL" id="WVZ89536.1"/>
    </source>
</evidence>
<reference evidence="1 2" key="1">
    <citation type="submission" date="2024-02" db="EMBL/GenBank/DDBJ databases">
        <title>High-quality chromosome-scale genome assembly of Pensacola bahiagrass (Paspalum notatum Flugge var. saurae).</title>
        <authorList>
            <person name="Vega J.M."/>
            <person name="Podio M."/>
            <person name="Orjuela J."/>
            <person name="Siena L.A."/>
            <person name="Pessino S.C."/>
            <person name="Combes M.C."/>
            <person name="Mariac C."/>
            <person name="Albertini E."/>
            <person name="Pupilli F."/>
            <person name="Ortiz J.P.A."/>
            <person name="Leblanc O."/>
        </authorList>
    </citation>
    <scope>NUCLEOTIDE SEQUENCE [LARGE SCALE GENOMIC DNA]</scope>
    <source>
        <strain evidence="1">R1</strain>
        <tissue evidence="1">Leaf</tissue>
    </source>
</reference>
<keyword evidence="2" id="KW-1185">Reference proteome</keyword>
<accession>A0AAQ3UD40</accession>
<dbReference type="EMBL" id="CP144752">
    <property type="protein sequence ID" value="WVZ89536.1"/>
    <property type="molecule type" value="Genomic_DNA"/>
</dbReference>
<dbReference type="Proteomes" id="UP001341281">
    <property type="component" value="Chromosome 08"/>
</dbReference>
<dbReference type="AlphaFoldDB" id="A0AAQ3UD40"/>
<gene>
    <name evidence="1" type="ORF">U9M48_035920</name>
</gene>
<organism evidence="1 2">
    <name type="scientific">Paspalum notatum var. saurae</name>
    <dbReference type="NCBI Taxonomy" id="547442"/>
    <lineage>
        <taxon>Eukaryota</taxon>
        <taxon>Viridiplantae</taxon>
        <taxon>Streptophyta</taxon>
        <taxon>Embryophyta</taxon>
        <taxon>Tracheophyta</taxon>
        <taxon>Spermatophyta</taxon>
        <taxon>Magnoliopsida</taxon>
        <taxon>Liliopsida</taxon>
        <taxon>Poales</taxon>
        <taxon>Poaceae</taxon>
        <taxon>PACMAD clade</taxon>
        <taxon>Panicoideae</taxon>
        <taxon>Andropogonodae</taxon>
        <taxon>Paspaleae</taxon>
        <taxon>Paspalinae</taxon>
        <taxon>Paspalum</taxon>
    </lineage>
</organism>
<evidence type="ECO:0000313" key="2">
    <source>
        <dbReference type="Proteomes" id="UP001341281"/>
    </source>
</evidence>
<proteinExistence type="predicted"/>
<name>A0AAQ3UD40_PASNO</name>
<protein>
    <submittedName>
        <fullName evidence="1">Uncharacterized protein</fullName>
    </submittedName>
</protein>
<sequence length="176" mass="19915">MGAKEVPKGMVEEEGLPLERPGCGQWGQLLGYLGKVWTWVLQRLQLPVVVPSVLASRFNSWWFRASRTLPKELRKGFNSLVVLVSWELWKHRNACVFEGASPDLQTVLHSVAAKGHLWCLSGASAFQDLVRVPASYPLGELRVISFKATRMNRVLSPFRTSFGANEMERAHQEKKR</sequence>
<feature type="non-terminal residue" evidence="1">
    <location>
        <position position="176"/>
    </location>
</feature>